<evidence type="ECO:0000256" key="4">
    <source>
        <dbReference type="ARBA" id="ARBA00023027"/>
    </source>
</evidence>
<dbReference type="GO" id="GO:0046496">
    <property type="term" value="P:nicotinamide nucleotide metabolic process"/>
    <property type="evidence" value="ECO:0007669"/>
    <property type="project" value="UniProtKB-UniRule"/>
</dbReference>
<dbReference type="Pfam" id="PF01256">
    <property type="entry name" value="Carb_kinase"/>
    <property type="match status" value="1"/>
</dbReference>
<comment type="function">
    <text evidence="6">Catalyzes the dehydration of the S-form of NAD(P)HX at the expense of ADP, which is converted to AMP. Together with NAD(P)HX epimerase, which catalyzes the epimerization of the S- and R-forms, the enzyme allows the repair of both epimers of NAD(P)HX, a damaged form of NAD(P)H that is a result of enzymatic or heat-dependent hydration.</text>
</comment>
<sequence>MGASVPVTPYLLRERGLPIPEADSKDARGRVLVLAGCLEVPGAILLCAEAALRAGAGKVRIATCRDLAVPVGLALPEARVLALPQTPGGRVAVEAAGTVIEQLRGCDAALLGPGMMDEGDTRDLVRAALADPPAAALVLDAGAMAALAADPGLVRRLERPAVITPHAGEMARLLDAERAAIEADPLAAAREAAERFRTVTVMKGGRTHIVAPDGTAYLHDSGHPGLVTAGSGDTLAGLIAGLLARGAEPCDAALWGVYLHGVAGRRLALGCGGLGFLAREIPAAVPPIIAEVLA</sequence>
<evidence type="ECO:0000256" key="1">
    <source>
        <dbReference type="ARBA" id="ARBA00022741"/>
    </source>
</evidence>
<comment type="catalytic activity">
    <reaction evidence="6">
        <text>(6S)-NADHX + ADP = AMP + phosphate + NADH + H(+)</text>
        <dbReference type="Rhea" id="RHEA:32223"/>
        <dbReference type="ChEBI" id="CHEBI:15378"/>
        <dbReference type="ChEBI" id="CHEBI:43474"/>
        <dbReference type="ChEBI" id="CHEBI:57945"/>
        <dbReference type="ChEBI" id="CHEBI:64074"/>
        <dbReference type="ChEBI" id="CHEBI:456215"/>
        <dbReference type="ChEBI" id="CHEBI:456216"/>
        <dbReference type="EC" id="4.2.1.136"/>
    </reaction>
</comment>
<evidence type="ECO:0000256" key="3">
    <source>
        <dbReference type="ARBA" id="ARBA00022857"/>
    </source>
</evidence>
<dbReference type="PANTHER" id="PTHR12592">
    <property type="entry name" value="ATP-DEPENDENT (S)-NAD(P)H-HYDRATE DEHYDRATASE FAMILY MEMBER"/>
    <property type="match status" value="1"/>
</dbReference>
<comment type="caution">
    <text evidence="8">The sequence shown here is derived from an EMBL/GenBank/DDBJ whole genome shotgun (WGS) entry which is preliminary data.</text>
</comment>
<dbReference type="NCBIfam" id="TIGR00196">
    <property type="entry name" value="yjeF_cterm"/>
    <property type="match status" value="1"/>
</dbReference>
<evidence type="ECO:0000256" key="6">
    <source>
        <dbReference type="HAMAP-Rule" id="MF_01965"/>
    </source>
</evidence>
<dbReference type="GO" id="GO:0005524">
    <property type="term" value="F:ATP binding"/>
    <property type="evidence" value="ECO:0007669"/>
    <property type="project" value="UniProtKB-KW"/>
</dbReference>
<dbReference type="Gene3D" id="3.40.1190.20">
    <property type="match status" value="1"/>
</dbReference>
<feature type="binding site" evidence="6">
    <location>
        <position position="233"/>
    </location>
    <ligand>
        <name>(6S)-NADPHX</name>
        <dbReference type="ChEBI" id="CHEBI:64076"/>
    </ligand>
</feature>
<feature type="binding site" evidence="6">
    <location>
        <position position="43"/>
    </location>
    <ligand>
        <name>(6S)-NADPHX</name>
        <dbReference type="ChEBI" id="CHEBI:64076"/>
    </ligand>
</feature>
<organism evidence="8 9">
    <name type="scientific">Methylobacterium gregans</name>
    <dbReference type="NCBI Taxonomy" id="374424"/>
    <lineage>
        <taxon>Bacteria</taxon>
        <taxon>Pseudomonadati</taxon>
        <taxon>Pseudomonadota</taxon>
        <taxon>Alphaproteobacteria</taxon>
        <taxon>Hyphomicrobiales</taxon>
        <taxon>Methylobacteriaceae</taxon>
        <taxon>Methylobacterium</taxon>
    </lineage>
</organism>
<dbReference type="PROSITE" id="PS51383">
    <property type="entry name" value="YJEF_C_3"/>
    <property type="match status" value="1"/>
</dbReference>
<dbReference type="Proteomes" id="UP001055108">
    <property type="component" value="Unassembled WGS sequence"/>
</dbReference>
<dbReference type="AlphaFoldDB" id="A0AA37HR67"/>
<dbReference type="GO" id="GO:0052856">
    <property type="term" value="F:NAD(P)HX epimerase activity"/>
    <property type="evidence" value="ECO:0007669"/>
    <property type="project" value="TreeGrafter"/>
</dbReference>
<comment type="cofactor">
    <cofactor evidence="6">
        <name>Mg(2+)</name>
        <dbReference type="ChEBI" id="CHEBI:18420"/>
    </cofactor>
</comment>
<feature type="domain" description="YjeF C-terminal" evidence="7">
    <location>
        <begin position="8"/>
        <end position="292"/>
    </location>
</feature>
<dbReference type="SUPFAM" id="SSF53613">
    <property type="entry name" value="Ribokinase-like"/>
    <property type="match status" value="1"/>
</dbReference>
<reference evidence="8" key="2">
    <citation type="submission" date="2021-08" db="EMBL/GenBank/DDBJ databases">
        <authorList>
            <person name="Tani A."/>
            <person name="Ola A."/>
            <person name="Ogura Y."/>
            <person name="Katsura K."/>
            <person name="Hayashi T."/>
        </authorList>
    </citation>
    <scope>NUCLEOTIDE SEQUENCE</scope>
    <source>
        <strain evidence="8">NBRC 103626</strain>
    </source>
</reference>
<dbReference type="InterPro" id="IPR000631">
    <property type="entry name" value="CARKD"/>
</dbReference>
<evidence type="ECO:0000313" key="8">
    <source>
        <dbReference type="EMBL" id="GJD80532.1"/>
    </source>
</evidence>
<feature type="binding site" evidence="6">
    <location>
        <position position="114"/>
    </location>
    <ligand>
        <name>(6S)-NADPHX</name>
        <dbReference type="ChEBI" id="CHEBI:64076"/>
    </ligand>
</feature>
<feature type="binding site" evidence="6">
    <location>
        <position position="232"/>
    </location>
    <ligand>
        <name>AMP</name>
        <dbReference type="ChEBI" id="CHEBI:456215"/>
    </ligand>
</feature>
<gene>
    <name evidence="8" type="primary">nnr_2</name>
    <name evidence="6" type="synonym">nnrD</name>
    <name evidence="8" type="ORF">NBEOAGPD_3773</name>
</gene>
<protein>
    <recommendedName>
        <fullName evidence="6">ADP-dependent (S)-NAD(P)H-hydrate dehydratase</fullName>
        <ecNumber evidence="6">4.2.1.136</ecNumber>
    </recommendedName>
    <alternativeName>
        <fullName evidence="6">ADP-dependent NAD(P)HX dehydratase</fullName>
    </alternativeName>
</protein>
<dbReference type="EC" id="4.2.1.136" evidence="6"/>
<dbReference type="HAMAP" id="MF_01965">
    <property type="entry name" value="NADHX_dehydratase"/>
    <property type="match status" value="1"/>
</dbReference>
<keyword evidence="4 6" id="KW-0520">NAD</keyword>
<keyword evidence="9" id="KW-1185">Reference proteome</keyword>
<keyword evidence="3 6" id="KW-0521">NADP</keyword>
<keyword evidence="1 6" id="KW-0547">Nucleotide-binding</keyword>
<keyword evidence="2 6" id="KW-0067">ATP-binding</keyword>
<reference evidence="8" key="1">
    <citation type="journal article" date="2016" name="Front. Microbiol.">
        <title>Genome Sequence of the Piezophilic, Mesophilic Sulfate-Reducing Bacterium Desulfovibrio indicus J2T.</title>
        <authorList>
            <person name="Cao J."/>
            <person name="Maignien L."/>
            <person name="Shao Z."/>
            <person name="Alain K."/>
            <person name="Jebbar M."/>
        </authorList>
    </citation>
    <scope>NUCLEOTIDE SEQUENCE</scope>
    <source>
        <strain evidence="8">NBRC 103626</strain>
    </source>
</reference>
<comment type="subunit">
    <text evidence="6">Homotetramer.</text>
</comment>
<comment type="similarity">
    <text evidence="6">Belongs to the NnrD/CARKD family.</text>
</comment>
<dbReference type="InterPro" id="IPR029056">
    <property type="entry name" value="Ribokinase-like"/>
</dbReference>
<proteinExistence type="inferred from homology"/>
<dbReference type="GO" id="GO:0110051">
    <property type="term" value="P:metabolite repair"/>
    <property type="evidence" value="ECO:0007669"/>
    <property type="project" value="TreeGrafter"/>
</dbReference>
<feature type="binding site" evidence="6">
    <location>
        <position position="166"/>
    </location>
    <ligand>
        <name>(6S)-NADPHX</name>
        <dbReference type="ChEBI" id="CHEBI:64076"/>
    </ligand>
</feature>
<evidence type="ECO:0000259" key="7">
    <source>
        <dbReference type="PROSITE" id="PS51383"/>
    </source>
</evidence>
<evidence type="ECO:0000256" key="2">
    <source>
        <dbReference type="ARBA" id="ARBA00022840"/>
    </source>
</evidence>
<dbReference type="GO" id="GO:0052855">
    <property type="term" value="F:ADP-dependent NAD(P)H-hydrate dehydratase activity"/>
    <property type="evidence" value="ECO:0007669"/>
    <property type="project" value="UniProtKB-UniRule"/>
</dbReference>
<evidence type="ECO:0000256" key="5">
    <source>
        <dbReference type="ARBA" id="ARBA00023239"/>
    </source>
</evidence>
<dbReference type="EMBL" id="BPQM01000100">
    <property type="protein sequence ID" value="GJD80532.1"/>
    <property type="molecule type" value="Genomic_DNA"/>
</dbReference>
<keyword evidence="5 6" id="KW-0456">Lyase</keyword>
<name>A0AA37HR67_9HYPH</name>
<feature type="binding site" evidence="6">
    <location>
        <begin position="203"/>
        <end position="207"/>
    </location>
    <ligand>
        <name>AMP</name>
        <dbReference type="ChEBI" id="CHEBI:456215"/>
    </ligand>
</feature>
<dbReference type="CDD" id="cd01171">
    <property type="entry name" value="YXKO-related"/>
    <property type="match status" value="1"/>
</dbReference>
<comment type="catalytic activity">
    <reaction evidence="6">
        <text>(6S)-NADPHX + ADP = AMP + phosphate + NADPH + H(+)</text>
        <dbReference type="Rhea" id="RHEA:32235"/>
        <dbReference type="ChEBI" id="CHEBI:15378"/>
        <dbReference type="ChEBI" id="CHEBI:43474"/>
        <dbReference type="ChEBI" id="CHEBI:57783"/>
        <dbReference type="ChEBI" id="CHEBI:64076"/>
        <dbReference type="ChEBI" id="CHEBI:456215"/>
        <dbReference type="ChEBI" id="CHEBI:456216"/>
        <dbReference type="EC" id="4.2.1.136"/>
    </reaction>
</comment>
<dbReference type="PANTHER" id="PTHR12592:SF0">
    <property type="entry name" value="ATP-DEPENDENT (S)-NAD(P)H-HYDRATE DEHYDRATASE"/>
    <property type="match status" value="1"/>
</dbReference>
<accession>A0AA37HR67</accession>
<dbReference type="RefSeq" id="WP_238304386.1">
    <property type="nucleotide sequence ID" value="NZ_BPQM01000100.1"/>
</dbReference>
<dbReference type="PROSITE" id="PS01050">
    <property type="entry name" value="YJEF_C_2"/>
    <property type="match status" value="1"/>
</dbReference>
<evidence type="ECO:0000313" key="9">
    <source>
        <dbReference type="Proteomes" id="UP001055108"/>
    </source>
</evidence>
<dbReference type="InterPro" id="IPR017953">
    <property type="entry name" value="Carbohydrate_kinase_pred_CS"/>
</dbReference>